<dbReference type="Proteomes" id="UP000235672">
    <property type="component" value="Unassembled WGS sequence"/>
</dbReference>
<accession>A0A2J6Q5K6</accession>
<dbReference type="EMBL" id="KZ613480">
    <property type="protein sequence ID" value="PMD21558.1"/>
    <property type="molecule type" value="Genomic_DNA"/>
</dbReference>
<evidence type="ECO:0000313" key="1">
    <source>
        <dbReference type="EMBL" id="PMD21558.1"/>
    </source>
</evidence>
<reference evidence="1 2" key="1">
    <citation type="submission" date="2016-05" db="EMBL/GenBank/DDBJ databases">
        <title>A degradative enzymes factory behind the ericoid mycorrhizal symbiosis.</title>
        <authorList>
            <consortium name="DOE Joint Genome Institute"/>
            <person name="Martino E."/>
            <person name="Morin E."/>
            <person name="Grelet G."/>
            <person name="Kuo A."/>
            <person name="Kohler A."/>
            <person name="Daghino S."/>
            <person name="Barry K."/>
            <person name="Choi C."/>
            <person name="Cichocki N."/>
            <person name="Clum A."/>
            <person name="Copeland A."/>
            <person name="Hainaut M."/>
            <person name="Haridas S."/>
            <person name="Labutti K."/>
            <person name="Lindquist E."/>
            <person name="Lipzen A."/>
            <person name="Khouja H.-R."/>
            <person name="Murat C."/>
            <person name="Ohm R."/>
            <person name="Olson A."/>
            <person name="Spatafora J."/>
            <person name="Veneault-Fourrey C."/>
            <person name="Henrissat B."/>
            <person name="Grigoriev I."/>
            <person name="Martin F."/>
            <person name="Perotto S."/>
        </authorList>
    </citation>
    <scope>NUCLEOTIDE SEQUENCE [LARGE SCALE GENOMIC DNA]</scope>
    <source>
        <strain evidence="1 2">UAMH 7357</strain>
    </source>
</reference>
<name>A0A2J6Q5K6_9HELO</name>
<protein>
    <submittedName>
        <fullName evidence="1">Uncharacterized protein</fullName>
    </submittedName>
</protein>
<proteinExistence type="predicted"/>
<sequence length="253" mass="28619">MFNADYKAEALIPDPAPSRNPDPSTFKEYLSWTAAPDFLDFAGKALNNQVVLHNETTQLLSLPDDPKTPIYAIKARLGTRAKPDAELHVGPNLQAPLGAVARLHVNSHDFGIAPIEKVVNEDDPGMGRVLTKGGRGEEFMEWESMKQVTKWTNRVFEFEWGVGRERKKYTWLRTKQSFPGSMREVELRVGNRAEAEAGGECLARWVREDRGNLVKNGNLYLKRRQTKGDEEKRWESVALITFLIVLESAVRRG</sequence>
<gene>
    <name evidence="1" type="ORF">NA56DRAFT_645394</name>
</gene>
<keyword evidence="2" id="KW-1185">Reference proteome</keyword>
<dbReference type="OrthoDB" id="3431997at2759"/>
<dbReference type="AlphaFoldDB" id="A0A2J6Q5K6"/>
<organism evidence="1 2">
    <name type="scientific">Hyaloscypha hepaticicola</name>
    <dbReference type="NCBI Taxonomy" id="2082293"/>
    <lineage>
        <taxon>Eukaryota</taxon>
        <taxon>Fungi</taxon>
        <taxon>Dikarya</taxon>
        <taxon>Ascomycota</taxon>
        <taxon>Pezizomycotina</taxon>
        <taxon>Leotiomycetes</taxon>
        <taxon>Helotiales</taxon>
        <taxon>Hyaloscyphaceae</taxon>
        <taxon>Hyaloscypha</taxon>
    </lineage>
</organism>
<evidence type="ECO:0000313" key="2">
    <source>
        <dbReference type="Proteomes" id="UP000235672"/>
    </source>
</evidence>